<accession>A0A8S3T9F1</accession>
<comment type="subcellular location">
    <subcellularLocation>
        <location evidence="1">Virion</location>
    </subcellularLocation>
</comment>
<gene>
    <name evidence="8" type="ORF">MEDL_43365</name>
</gene>
<feature type="domain" description="Sushi" evidence="7">
    <location>
        <begin position="380"/>
        <end position="437"/>
    </location>
</feature>
<feature type="disulfide bond" evidence="5">
    <location>
        <begin position="483"/>
        <end position="510"/>
    </location>
</feature>
<evidence type="ECO:0000259" key="7">
    <source>
        <dbReference type="PROSITE" id="PS50923"/>
    </source>
</evidence>
<keyword evidence="6" id="KW-0812">Transmembrane</keyword>
<feature type="domain" description="Sushi" evidence="7">
    <location>
        <begin position="569"/>
        <end position="626"/>
    </location>
</feature>
<dbReference type="SUPFAM" id="SSF57535">
    <property type="entry name" value="Complement control module/SCR domain"/>
    <property type="match status" value="4"/>
</dbReference>
<dbReference type="Proteomes" id="UP000683360">
    <property type="component" value="Unassembled WGS sequence"/>
</dbReference>
<name>A0A8S3T9F1_MYTED</name>
<dbReference type="PANTHER" id="PTHR45785:SF2">
    <property type="entry name" value="COMPLEMENT FACTOR H-RELATED"/>
    <property type="match status" value="1"/>
</dbReference>
<keyword evidence="6" id="KW-1133">Transmembrane helix</keyword>
<keyword evidence="4 5" id="KW-1015">Disulfide bond</keyword>
<sequence>MNAGLQMVTLYILLYNNISEALKGPSFVSDWKSLSVDDPTTDIRHNLGAYPLKVDVQILVTKEGVDYIFTGSGAAQRDDDKKFYFGGVIYIYNTEIVKIIVPEASTYAGIAYTGSSLYYNGGAIMWFTSGKVRVRLWTANDFPLPDFSARTTMDANQLPTFRELTHGLGQYPNMVTVRIELDDGFMSDGQGSTFTGKPEHNSCYSGLLYGYNETMVRLWVPYHISTNNACVGTVCCANDGWSTSKIEYSGTVHVLAWILDEENHDYDSYYQNISIHYATNPVLLPTILNIDDFFVTVEVDMLSGDNSGYRFQTAGSAMTNSNNDFGELVYAYSNSSVQIWVPNEKGHVQFVGNDWGGGVCSSREDAGHLVVKIFTFRDNKTCGIPASYPFSTLTYTDVTNNSIALYTCTNGYTLTSGDLVHQCMSPQWIGDPPSCQGNTQCLSPKWIGNPPSCEDTCGIPTSYPFSTNTYSHLTNNSFAIYSCKQGYEMISGDTVHQCFSPKWIGTPPNCHESCGIPISYPFSTKSFGHVTNNSFVLYKCLHGYSMASGDPIHTCISTRWIGIAPYCKESCGTPPSYDNTTYSYDDTVNGSIAVYKCKGGYFIHLGDTLHECKPPEWTGYPLECSNELTLDAISKLKEDIKKELLVDRKSTTAYINSKTSAADPRPSSRAIGTVGVVFLTLCLSILLLLDMIQCEKYRQMFQSCFR</sequence>
<evidence type="ECO:0000256" key="2">
    <source>
        <dbReference type="ARBA" id="ARBA00022659"/>
    </source>
</evidence>
<feature type="domain" description="Sushi" evidence="7">
    <location>
        <begin position="455"/>
        <end position="512"/>
    </location>
</feature>
<dbReference type="InterPro" id="IPR000436">
    <property type="entry name" value="Sushi_SCR_CCP_dom"/>
</dbReference>
<protein>
    <recommendedName>
        <fullName evidence="7">Sushi domain-containing protein</fullName>
    </recommendedName>
</protein>
<dbReference type="Gene3D" id="2.10.70.10">
    <property type="entry name" value="Complement Module, domain 1"/>
    <property type="match status" value="2"/>
</dbReference>
<proteinExistence type="predicted"/>
<evidence type="ECO:0000313" key="8">
    <source>
        <dbReference type="EMBL" id="CAG2230487.1"/>
    </source>
</evidence>
<evidence type="ECO:0000256" key="4">
    <source>
        <dbReference type="ARBA" id="ARBA00023157"/>
    </source>
</evidence>
<keyword evidence="6" id="KW-0472">Membrane</keyword>
<evidence type="ECO:0000256" key="1">
    <source>
        <dbReference type="ARBA" id="ARBA00004328"/>
    </source>
</evidence>
<reference evidence="8" key="1">
    <citation type="submission" date="2021-03" db="EMBL/GenBank/DDBJ databases">
        <authorList>
            <person name="Bekaert M."/>
        </authorList>
    </citation>
    <scope>NUCLEOTIDE SEQUENCE</scope>
</reference>
<dbReference type="InterPro" id="IPR035976">
    <property type="entry name" value="Sushi/SCR/CCP_sf"/>
</dbReference>
<comment type="caution">
    <text evidence="8">The sequence shown here is derived from an EMBL/GenBank/DDBJ whole genome shotgun (WGS) entry which is preliminary data.</text>
</comment>
<dbReference type="InterPro" id="IPR051503">
    <property type="entry name" value="ComplSys_Reg/VirEntry_Med"/>
</dbReference>
<evidence type="ECO:0000313" key="9">
    <source>
        <dbReference type="Proteomes" id="UP000683360"/>
    </source>
</evidence>
<feature type="transmembrane region" description="Helical" evidence="6">
    <location>
        <begin position="670"/>
        <end position="689"/>
    </location>
</feature>
<feature type="disulfide bond" evidence="5">
    <location>
        <begin position="597"/>
        <end position="624"/>
    </location>
</feature>
<evidence type="ECO:0000256" key="6">
    <source>
        <dbReference type="SAM" id="Phobius"/>
    </source>
</evidence>
<dbReference type="AlphaFoldDB" id="A0A8S3T9F1"/>
<evidence type="ECO:0000256" key="5">
    <source>
        <dbReference type="PROSITE-ProRule" id="PRU00302"/>
    </source>
</evidence>
<dbReference type="SMART" id="SM00032">
    <property type="entry name" value="CCP"/>
    <property type="match status" value="4"/>
</dbReference>
<dbReference type="PANTHER" id="PTHR45785">
    <property type="entry name" value="COMPLEMENT FACTOR H-RELATED"/>
    <property type="match status" value="1"/>
</dbReference>
<dbReference type="Gene3D" id="2.20.28.230">
    <property type="match status" value="1"/>
</dbReference>
<evidence type="ECO:0000256" key="3">
    <source>
        <dbReference type="ARBA" id="ARBA00022729"/>
    </source>
</evidence>
<keyword evidence="2 5" id="KW-0768">Sushi</keyword>
<keyword evidence="3" id="KW-0732">Signal</keyword>
<organism evidence="8 9">
    <name type="scientific">Mytilus edulis</name>
    <name type="common">Blue mussel</name>
    <dbReference type="NCBI Taxonomy" id="6550"/>
    <lineage>
        <taxon>Eukaryota</taxon>
        <taxon>Metazoa</taxon>
        <taxon>Spiralia</taxon>
        <taxon>Lophotrochozoa</taxon>
        <taxon>Mollusca</taxon>
        <taxon>Bivalvia</taxon>
        <taxon>Autobranchia</taxon>
        <taxon>Pteriomorphia</taxon>
        <taxon>Mytilida</taxon>
        <taxon>Mytiloidea</taxon>
        <taxon>Mytilidae</taxon>
        <taxon>Mytilinae</taxon>
        <taxon>Mytilus</taxon>
    </lineage>
</organism>
<comment type="caution">
    <text evidence="5">Lacks conserved residue(s) required for the propagation of feature annotation.</text>
</comment>
<feature type="disulfide bond" evidence="5">
    <location>
        <begin position="408"/>
        <end position="435"/>
    </location>
</feature>
<dbReference type="OrthoDB" id="6127629at2759"/>
<keyword evidence="9" id="KW-1185">Reference proteome</keyword>
<dbReference type="EMBL" id="CAJPWZ010002070">
    <property type="protein sequence ID" value="CAG2230487.1"/>
    <property type="molecule type" value="Genomic_DNA"/>
</dbReference>
<dbReference type="PROSITE" id="PS50923">
    <property type="entry name" value="SUSHI"/>
    <property type="match status" value="3"/>
</dbReference>